<dbReference type="AlphaFoldDB" id="A0A6A6EHA2"/>
<dbReference type="EMBL" id="ML994617">
    <property type="protein sequence ID" value="KAF2191437.1"/>
    <property type="molecule type" value="Genomic_DNA"/>
</dbReference>
<proteinExistence type="predicted"/>
<evidence type="ECO:0008006" key="3">
    <source>
        <dbReference type="Google" id="ProtNLM"/>
    </source>
</evidence>
<dbReference type="OrthoDB" id="3767798at2759"/>
<reference evidence="1" key="1">
    <citation type="journal article" date="2020" name="Stud. Mycol.">
        <title>101 Dothideomycetes genomes: a test case for predicting lifestyles and emergence of pathogens.</title>
        <authorList>
            <person name="Haridas S."/>
            <person name="Albert R."/>
            <person name="Binder M."/>
            <person name="Bloem J."/>
            <person name="Labutti K."/>
            <person name="Salamov A."/>
            <person name="Andreopoulos B."/>
            <person name="Baker S."/>
            <person name="Barry K."/>
            <person name="Bills G."/>
            <person name="Bluhm B."/>
            <person name="Cannon C."/>
            <person name="Castanera R."/>
            <person name="Culley D."/>
            <person name="Daum C."/>
            <person name="Ezra D."/>
            <person name="Gonzalez J."/>
            <person name="Henrissat B."/>
            <person name="Kuo A."/>
            <person name="Liang C."/>
            <person name="Lipzen A."/>
            <person name="Lutzoni F."/>
            <person name="Magnuson J."/>
            <person name="Mondo S."/>
            <person name="Nolan M."/>
            <person name="Ohm R."/>
            <person name="Pangilinan J."/>
            <person name="Park H.-J."/>
            <person name="Ramirez L."/>
            <person name="Alfaro M."/>
            <person name="Sun H."/>
            <person name="Tritt A."/>
            <person name="Yoshinaga Y."/>
            <person name="Zwiers L.-H."/>
            <person name="Turgeon B."/>
            <person name="Goodwin S."/>
            <person name="Spatafora J."/>
            <person name="Crous P."/>
            <person name="Grigoriev I."/>
        </authorList>
    </citation>
    <scope>NUCLEOTIDE SEQUENCE</scope>
    <source>
        <strain evidence="1">CBS 207.26</strain>
    </source>
</reference>
<evidence type="ECO:0000313" key="2">
    <source>
        <dbReference type="Proteomes" id="UP000800200"/>
    </source>
</evidence>
<accession>A0A6A6EHA2</accession>
<keyword evidence="2" id="KW-1185">Reference proteome</keyword>
<gene>
    <name evidence="1" type="ORF">K469DRAFT_623103</name>
</gene>
<name>A0A6A6EHA2_9PEZI</name>
<protein>
    <recommendedName>
        <fullName evidence="3">BTB domain-containing protein</fullName>
    </recommendedName>
</protein>
<organism evidence="1 2">
    <name type="scientific">Zopfia rhizophila CBS 207.26</name>
    <dbReference type="NCBI Taxonomy" id="1314779"/>
    <lineage>
        <taxon>Eukaryota</taxon>
        <taxon>Fungi</taxon>
        <taxon>Dikarya</taxon>
        <taxon>Ascomycota</taxon>
        <taxon>Pezizomycotina</taxon>
        <taxon>Dothideomycetes</taxon>
        <taxon>Dothideomycetes incertae sedis</taxon>
        <taxon>Zopfiaceae</taxon>
        <taxon>Zopfia</taxon>
    </lineage>
</organism>
<dbReference type="Proteomes" id="UP000800200">
    <property type="component" value="Unassembled WGS sequence"/>
</dbReference>
<sequence length="165" mass="19267">MKILKPEGNQGWSFSKPSFKQIPPWKFAPVADYLSTGHFGPRMIRHETQRIEVIELCSAAWEVAGDLGMYDLREWIKVKMKGLQPWSLEEALSFAGTVYGSQSLYLDVDELMEDMLAGFIADHFWEYDEKHNTIWKQRMTTYPKLAEDVHERMAHKARQSNQIEK</sequence>
<evidence type="ECO:0000313" key="1">
    <source>
        <dbReference type="EMBL" id="KAF2191437.1"/>
    </source>
</evidence>